<dbReference type="EMBL" id="CAKXAJ010025001">
    <property type="protein sequence ID" value="CAH2233783.1"/>
    <property type="molecule type" value="Genomic_DNA"/>
</dbReference>
<feature type="region of interest" description="Disordered" evidence="1">
    <location>
        <begin position="1"/>
        <end position="56"/>
    </location>
</feature>
<accession>A0A8S4R9B6</accession>
<sequence length="76" mass="8451">MGFRLDAEEASGSVITRRYGEERGGGRNGTRATGPRNAPDRRRQFKSERRTNRALRTVTSCSSLANLPLIAHPTHE</sequence>
<evidence type="ECO:0000313" key="3">
    <source>
        <dbReference type="Proteomes" id="UP000838756"/>
    </source>
</evidence>
<evidence type="ECO:0000256" key="1">
    <source>
        <dbReference type="SAM" id="MobiDB-lite"/>
    </source>
</evidence>
<organism evidence="2 3">
    <name type="scientific">Pararge aegeria aegeria</name>
    <dbReference type="NCBI Taxonomy" id="348720"/>
    <lineage>
        <taxon>Eukaryota</taxon>
        <taxon>Metazoa</taxon>
        <taxon>Ecdysozoa</taxon>
        <taxon>Arthropoda</taxon>
        <taxon>Hexapoda</taxon>
        <taxon>Insecta</taxon>
        <taxon>Pterygota</taxon>
        <taxon>Neoptera</taxon>
        <taxon>Endopterygota</taxon>
        <taxon>Lepidoptera</taxon>
        <taxon>Glossata</taxon>
        <taxon>Ditrysia</taxon>
        <taxon>Papilionoidea</taxon>
        <taxon>Nymphalidae</taxon>
        <taxon>Satyrinae</taxon>
        <taxon>Satyrini</taxon>
        <taxon>Parargina</taxon>
        <taxon>Pararge</taxon>
    </lineage>
</organism>
<comment type="caution">
    <text evidence="2">The sequence shown here is derived from an EMBL/GenBank/DDBJ whole genome shotgun (WGS) entry which is preliminary data.</text>
</comment>
<keyword evidence="3" id="KW-1185">Reference proteome</keyword>
<proteinExistence type="predicted"/>
<dbReference type="AlphaFoldDB" id="A0A8S4R9B6"/>
<feature type="compositionally biased region" description="Basic and acidic residues" evidence="1">
    <location>
        <begin position="38"/>
        <end position="51"/>
    </location>
</feature>
<reference evidence="2" key="1">
    <citation type="submission" date="2022-03" db="EMBL/GenBank/DDBJ databases">
        <authorList>
            <person name="Lindestad O."/>
        </authorList>
    </citation>
    <scope>NUCLEOTIDE SEQUENCE</scope>
</reference>
<gene>
    <name evidence="2" type="primary">jg19554</name>
    <name evidence="2" type="ORF">PAEG_LOCUS11715</name>
</gene>
<protein>
    <submittedName>
        <fullName evidence="2">Jg19554 protein</fullName>
    </submittedName>
</protein>
<name>A0A8S4R9B6_9NEOP</name>
<evidence type="ECO:0000313" key="2">
    <source>
        <dbReference type="EMBL" id="CAH2233783.1"/>
    </source>
</evidence>
<dbReference type="Proteomes" id="UP000838756">
    <property type="component" value="Unassembled WGS sequence"/>
</dbReference>